<comment type="caution">
    <text evidence="7">The sequence shown here is derived from an EMBL/GenBank/DDBJ whole genome shotgun (WGS) entry which is preliminary data.</text>
</comment>
<evidence type="ECO:0000313" key="8">
    <source>
        <dbReference type="Proteomes" id="UP001605036"/>
    </source>
</evidence>
<protein>
    <recommendedName>
        <fullName evidence="6">TMEM205-like domain-containing protein</fullName>
    </recommendedName>
</protein>
<evidence type="ECO:0000259" key="6">
    <source>
        <dbReference type="Pfam" id="PF13664"/>
    </source>
</evidence>
<keyword evidence="8" id="KW-1185">Reference proteome</keyword>
<feature type="domain" description="TMEM205-like" evidence="6">
    <location>
        <begin position="57"/>
        <end position="158"/>
    </location>
</feature>
<dbReference type="PANTHER" id="PTHR23241:SF102">
    <property type="entry name" value="LD23009P"/>
    <property type="match status" value="1"/>
</dbReference>
<dbReference type="GO" id="GO:0016020">
    <property type="term" value="C:membrane"/>
    <property type="evidence" value="ECO:0007669"/>
    <property type="project" value="UniProtKB-SubCell"/>
</dbReference>
<dbReference type="InterPro" id="IPR025423">
    <property type="entry name" value="TMEM205-like"/>
</dbReference>
<feature type="transmembrane region" description="Helical" evidence="5">
    <location>
        <begin position="126"/>
        <end position="145"/>
    </location>
</feature>
<name>A0ABD1ZDI8_9MARC</name>
<proteinExistence type="predicted"/>
<reference evidence="7 8" key="1">
    <citation type="submission" date="2024-09" db="EMBL/GenBank/DDBJ databases">
        <title>Chromosome-scale assembly of Riccia fluitans.</title>
        <authorList>
            <person name="Paukszto L."/>
            <person name="Sawicki J."/>
            <person name="Karawczyk K."/>
            <person name="Piernik-Szablinska J."/>
            <person name="Szczecinska M."/>
            <person name="Mazdziarz M."/>
        </authorList>
    </citation>
    <scope>NUCLEOTIDE SEQUENCE [LARGE SCALE GENOMIC DNA]</scope>
    <source>
        <strain evidence="7">Rf_01</strain>
        <tissue evidence="7">Aerial parts of the thallus</tissue>
    </source>
</reference>
<gene>
    <name evidence="7" type="ORF">R1flu_012294</name>
</gene>
<dbReference type="Proteomes" id="UP001605036">
    <property type="component" value="Unassembled WGS sequence"/>
</dbReference>
<keyword evidence="3 5" id="KW-1133">Transmembrane helix</keyword>
<sequence length="222" mass="24336">MGLAGVNNAIVTVLSIAAAGLVFWPDLVSRNVDSTSAPGVSTMWSTITLLRFLHLSSFATAFGTALWVSFVGGIIMFKNLPRHQFGNLQAKMFPAYFRLTSTCMATAIGVIAVLRPWSTSTTWEKLQFGTLGVSLFFTLANLLIVEPMTTKLMRERHKLEREEGIGTEPGVSRKAEIEKASPQLRALNKKFFAVHGISSLLNLFAFLSLVVHAAYLSSRLLL</sequence>
<evidence type="ECO:0000256" key="5">
    <source>
        <dbReference type="SAM" id="Phobius"/>
    </source>
</evidence>
<dbReference type="PANTHER" id="PTHR23241">
    <property type="entry name" value="LATE EMBRYOGENESIS ABUNDANT PLANTS LEA-RELATED"/>
    <property type="match status" value="1"/>
</dbReference>
<evidence type="ECO:0000256" key="4">
    <source>
        <dbReference type="ARBA" id="ARBA00023136"/>
    </source>
</evidence>
<evidence type="ECO:0000313" key="7">
    <source>
        <dbReference type="EMBL" id="KAL2644707.1"/>
    </source>
</evidence>
<evidence type="ECO:0000256" key="3">
    <source>
        <dbReference type="ARBA" id="ARBA00022989"/>
    </source>
</evidence>
<accession>A0ABD1ZDI8</accession>
<keyword evidence="2 5" id="KW-0812">Transmembrane</keyword>
<dbReference type="Pfam" id="PF13664">
    <property type="entry name" value="DUF4149"/>
    <property type="match status" value="1"/>
</dbReference>
<feature type="transmembrane region" description="Helical" evidence="5">
    <location>
        <begin position="191"/>
        <end position="215"/>
    </location>
</feature>
<feature type="transmembrane region" description="Helical" evidence="5">
    <location>
        <begin position="95"/>
        <end position="114"/>
    </location>
</feature>
<feature type="transmembrane region" description="Helical" evidence="5">
    <location>
        <begin position="7"/>
        <end position="24"/>
    </location>
</feature>
<comment type="subcellular location">
    <subcellularLocation>
        <location evidence="1">Membrane</location>
    </subcellularLocation>
</comment>
<evidence type="ECO:0000256" key="1">
    <source>
        <dbReference type="ARBA" id="ARBA00004370"/>
    </source>
</evidence>
<dbReference type="AlphaFoldDB" id="A0ABD1ZDI8"/>
<feature type="transmembrane region" description="Helical" evidence="5">
    <location>
        <begin position="52"/>
        <end position="75"/>
    </location>
</feature>
<evidence type="ECO:0000256" key="2">
    <source>
        <dbReference type="ARBA" id="ARBA00022692"/>
    </source>
</evidence>
<dbReference type="InterPro" id="IPR053009">
    <property type="entry name" value="Xanthocillin_Biosynth-Assoc"/>
</dbReference>
<keyword evidence="4 5" id="KW-0472">Membrane</keyword>
<dbReference type="EMBL" id="JBHFFA010000002">
    <property type="protein sequence ID" value="KAL2644707.1"/>
    <property type="molecule type" value="Genomic_DNA"/>
</dbReference>
<organism evidence="7 8">
    <name type="scientific">Riccia fluitans</name>
    <dbReference type="NCBI Taxonomy" id="41844"/>
    <lineage>
        <taxon>Eukaryota</taxon>
        <taxon>Viridiplantae</taxon>
        <taxon>Streptophyta</taxon>
        <taxon>Embryophyta</taxon>
        <taxon>Marchantiophyta</taxon>
        <taxon>Marchantiopsida</taxon>
        <taxon>Marchantiidae</taxon>
        <taxon>Marchantiales</taxon>
        <taxon>Ricciaceae</taxon>
        <taxon>Riccia</taxon>
    </lineage>
</organism>